<feature type="compositionally biased region" description="Polar residues" evidence="9">
    <location>
        <begin position="195"/>
        <end position="216"/>
    </location>
</feature>
<evidence type="ECO:0000256" key="3">
    <source>
        <dbReference type="ARBA" id="ARBA00022491"/>
    </source>
</evidence>
<evidence type="ECO:0000256" key="7">
    <source>
        <dbReference type="ARBA" id="ARBA00023163"/>
    </source>
</evidence>
<feature type="compositionally biased region" description="Basic residues" evidence="9">
    <location>
        <begin position="245"/>
        <end position="256"/>
    </location>
</feature>
<dbReference type="GO" id="GO:0005730">
    <property type="term" value="C:nucleolus"/>
    <property type="evidence" value="ECO:0007669"/>
    <property type="project" value="UniProtKB-SubCell"/>
</dbReference>
<gene>
    <name evidence="11" type="ORF">QVD17_00863</name>
</gene>
<dbReference type="AlphaFoldDB" id="A0AAD8L5X7"/>
<evidence type="ECO:0000256" key="4">
    <source>
        <dbReference type="ARBA" id="ARBA00022801"/>
    </source>
</evidence>
<comment type="subcellular location">
    <subcellularLocation>
        <location evidence="1">Nucleus</location>
        <location evidence="1">Nucleolus</location>
    </subcellularLocation>
</comment>
<keyword evidence="8" id="KW-0539">Nucleus</keyword>
<dbReference type="GO" id="GO:0006325">
    <property type="term" value="P:chromatin organization"/>
    <property type="evidence" value="ECO:0007669"/>
    <property type="project" value="UniProtKB-KW"/>
</dbReference>
<keyword evidence="12" id="KW-1185">Reference proteome</keyword>
<evidence type="ECO:0000256" key="8">
    <source>
        <dbReference type="ARBA" id="ARBA00023242"/>
    </source>
</evidence>
<evidence type="ECO:0000313" key="11">
    <source>
        <dbReference type="EMBL" id="KAK1435103.1"/>
    </source>
</evidence>
<dbReference type="Gene3D" id="2.60.120.340">
    <property type="entry name" value="Nucleoplasmin core domain"/>
    <property type="match status" value="1"/>
</dbReference>
<evidence type="ECO:0000256" key="1">
    <source>
        <dbReference type="ARBA" id="ARBA00004604"/>
    </source>
</evidence>
<sequence>MEFWGVEVKPNETLKVSVDDFKLLHISQVALGEVKSGKKVENIPVKVNIHDKTFVVGTLSSERAPQIVFDLVFEQDLELSHGWKDGSVYFCGYIADNQVEYPLFTYICALNTSDEEAALNFNANGGIEGGKKPSSKKPAVEDDSDNDSEDDSEDGSDDDSDDSMDEDDSEEETPVKRPAEAAPKAQVSAKKGKPNTPQNAKPNTPQNAKPNSSAQKSGGKKGNQGASPHANSGGKKTPQANSKPNFKKAKKSGNRS</sequence>
<feature type="region of interest" description="Disordered" evidence="9">
    <location>
        <begin position="124"/>
        <end position="256"/>
    </location>
</feature>
<dbReference type="FunFam" id="2.60.120.340:FF:000004">
    <property type="entry name" value="Histone deacetylase HDT1"/>
    <property type="match status" value="1"/>
</dbReference>
<reference evidence="11" key="1">
    <citation type="journal article" date="2023" name="bioRxiv">
        <title>Improved chromosome-level genome assembly for marigold (Tagetes erecta).</title>
        <authorList>
            <person name="Jiang F."/>
            <person name="Yuan L."/>
            <person name="Wang S."/>
            <person name="Wang H."/>
            <person name="Xu D."/>
            <person name="Wang A."/>
            <person name="Fan W."/>
        </authorList>
    </citation>
    <scope>NUCLEOTIDE SEQUENCE</scope>
    <source>
        <strain evidence="11">WSJ</strain>
        <tissue evidence="11">Leaf</tissue>
    </source>
</reference>
<feature type="compositionally biased region" description="Acidic residues" evidence="9">
    <location>
        <begin position="141"/>
        <end position="172"/>
    </location>
</feature>
<evidence type="ECO:0000259" key="10">
    <source>
        <dbReference type="Pfam" id="PF17800"/>
    </source>
</evidence>
<keyword evidence="6" id="KW-0805">Transcription regulation</keyword>
<keyword evidence="3" id="KW-0678">Repressor</keyword>
<keyword evidence="7" id="KW-0804">Transcription</keyword>
<accession>A0AAD8L5X7</accession>
<evidence type="ECO:0000256" key="5">
    <source>
        <dbReference type="ARBA" id="ARBA00022853"/>
    </source>
</evidence>
<proteinExistence type="inferred from homology"/>
<comment type="similarity">
    <text evidence="2">Belongs to the histone deacetylase HD2 family.</text>
</comment>
<organism evidence="11 12">
    <name type="scientific">Tagetes erecta</name>
    <name type="common">African marigold</name>
    <dbReference type="NCBI Taxonomy" id="13708"/>
    <lineage>
        <taxon>Eukaryota</taxon>
        <taxon>Viridiplantae</taxon>
        <taxon>Streptophyta</taxon>
        <taxon>Embryophyta</taxon>
        <taxon>Tracheophyta</taxon>
        <taxon>Spermatophyta</taxon>
        <taxon>Magnoliopsida</taxon>
        <taxon>eudicotyledons</taxon>
        <taxon>Gunneridae</taxon>
        <taxon>Pentapetalae</taxon>
        <taxon>asterids</taxon>
        <taxon>campanulids</taxon>
        <taxon>Asterales</taxon>
        <taxon>Asteraceae</taxon>
        <taxon>Asteroideae</taxon>
        <taxon>Heliantheae alliance</taxon>
        <taxon>Tageteae</taxon>
        <taxon>Tagetes</taxon>
    </lineage>
</organism>
<protein>
    <recommendedName>
        <fullName evidence="10">Nucleoplasmin-like domain-containing protein</fullName>
    </recommendedName>
</protein>
<evidence type="ECO:0000256" key="2">
    <source>
        <dbReference type="ARBA" id="ARBA00006673"/>
    </source>
</evidence>
<evidence type="ECO:0000256" key="9">
    <source>
        <dbReference type="SAM" id="MobiDB-lite"/>
    </source>
</evidence>
<evidence type="ECO:0000256" key="6">
    <source>
        <dbReference type="ARBA" id="ARBA00023015"/>
    </source>
</evidence>
<evidence type="ECO:0000313" key="12">
    <source>
        <dbReference type="Proteomes" id="UP001229421"/>
    </source>
</evidence>
<name>A0AAD8L5X7_TARER</name>
<keyword evidence="5" id="KW-0156">Chromatin regulator</keyword>
<dbReference type="Pfam" id="PF17800">
    <property type="entry name" value="NPL"/>
    <property type="match status" value="1"/>
</dbReference>
<dbReference type="Proteomes" id="UP001229421">
    <property type="component" value="Unassembled WGS sequence"/>
</dbReference>
<dbReference type="EMBL" id="JAUHHV010000001">
    <property type="protein sequence ID" value="KAK1435103.1"/>
    <property type="molecule type" value="Genomic_DNA"/>
</dbReference>
<dbReference type="InterPro" id="IPR041232">
    <property type="entry name" value="NPL"/>
</dbReference>
<dbReference type="GO" id="GO:0016787">
    <property type="term" value="F:hydrolase activity"/>
    <property type="evidence" value="ECO:0007669"/>
    <property type="project" value="UniProtKB-KW"/>
</dbReference>
<feature type="domain" description="Nucleoplasmin-like" evidence="10">
    <location>
        <begin position="3"/>
        <end position="94"/>
    </location>
</feature>
<keyword evidence="4" id="KW-0378">Hydrolase</keyword>
<comment type="caution">
    <text evidence="11">The sequence shown here is derived from an EMBL/GenBank/DDBJ whole genome shotgun (WGS) entry which is preliminary data.</text>
</comment>